<dbReference type="WBParaSite" id="MhA1_Contig481.frz3.gene20">
    <property type="protein sequence ID" value="MhA1_Contig481.frz3.gene20"/>
    <property type="gene ID" value="MhA1_Contig481.frz3.gene20"/>
</dbReference>
<dbReference type="AlphaFoldDB" id="A0A1I8BSX1"/>
<reference evidence="4" key="1">
    <citation type="submission" date="2016-11" db="UniProtKB">
        <authorList>
            <consortium name="WormBaseParasite"/>
        </authorList>
    </citation>
    <scope>IDENTIFICATION</scope>
</reference>
<organism evidence="3 4">
    <name type="scientific">Meloidogyne hapla</name>
    <name type="common">Root-knot nematode worm</name>
    <dbReference type="NCBI Taxonomy" id="6305"/>
    <lineage>
        <taxon>Eukaryota</taxon>
        <taxon>Metazoa</taxon>
        <taxon>Ecdysozoa</taxon>
        <taxon>Nematoda</taxon>
        <taxon>Chromadorea</taxon>
        <taxon>Rhabditida</taxon>
        <taxon>Tylenchina</taxon>
        <taxon>Tylenchomorpha</taxon>
        <taxon>Tylenchoidea</taxon>
        <taxon>Meloidogynidae</taxon>
        <taxon>Meloidogyninae</taxon>
        <taxon>Meloidogyne</taxon>
    </lineage>
</organism>
<dbReference type="Proteomes" id="UP000095281">
    <property type="component" value="Unplaced"/>
</dbReference>
<evidence type="ECO:0000313" key="3">
    <source>
        <dbReference type="Proteomes" id="UP000095281"/>
    </source>
</evidence>
<comment type="cofactor">
    <cofactor evidence="1">
        <name>Mg(2+)</name>
        <dbReference type="ChEBI" id="CHEBI:18420"/>
    </cofactor>
</comment>
<evidence type="ECO:0000256" key="1">
    <source>
        <dbReference type="RuleBase" id="RU363044"/>
    </source>
</evidence>
<dbReference type="SUPFAM" id="SSF52540">
    <property type="entry name" value="P-loop containing nucleoside triphosphate hydrolases"/>
    <property type="match status" value="1"/>
</dbReference>
<dbReference type="InterPro" id="IPR027417">
    <property type="entry name" value="P-loop_NTPase"/>
</dbReference>
<dbReference type="GO" id="GO:0005524">
    <property type="term" value="F:ATP binding"/>
    <property type="evidence" value="ECO:0007669"/>
    <property type="project" value="UniProtKB-KW"/>
</dbReference>
<dbReference type="GO" id="GO:0016887">
    <property type="term" value="F:ATP hydrolysis activity"/>
    <property type="evidence" value="ECO:0007669"/>
    <property type="project" value="RHEA"/>
</dbReference>
<evidence type="ECO:0000259" key="2">
    <source>
        <dbReference type="Pfam" id="PF05970"/>
    </source>
</evidence>
<dbReference type="EC" id="5.6.2.3" evidence="1"/>
<keyword evidence="3" id="KW-1185">Reference proteome</keyword>
<sequence>MEQLDLAEDVEATFNAKEEKDLGLSAYESMYDEQRLIVDEIMNRVNRPPVLEPAFYFLSGPGGTGKTHVNNTIVHMLKRRKKES</sequence>
<keyword evidence="1" id="KW-0547">Nucleotide-binding</keyword>
<accession>A0A1I8BSX1</accession>
<keyword evidence="1" id="KW-0233">DNA recombination</keyword>
<dbReference type="GO" id="GO:0000723">
    <property type="term" value="P:telomere maintenance"/>
    <property type="evidence" value="ECO:0007669"/>
    <property type="project" value="InterPro"/>
</dbReference>
<protein>
    <recommendedName>
        <fullName evidence="1">ATP-dependent DNA helicase</fullName>
        <ecNumber evidence="1">5.6.2.3</ecNumber>
    </recommendedName>
</protein>
<dbReference type="Gene3D" id="3.40.50.300">
    <property type="entry name" value="P-loop containing nucleotide triphosphate hydrolases"/>
    <property type="match status" value="1"/>
</dbReference>
<dbReference type="GO" id="GO:0006281">
    <property type="term" value="P:DNA repair"/>
    <property type="evidence" value="ECO:0007669"/>
    <property type="project" value="UniProtKB-KW"/>
</dbReference>
<feature type="domain" description="DNA helicase Pif1-like DEAD-box helicase" evidence="2">
    <location>
        <begin position="31"/>
        <end position="82"/>
    </location>
</feature>
<keyword evidence="1" id="KW-0067">ATP-binding</keyword>
<dbReference type="GO" id="GO:0006310">
    <property type="term" value="P:DNA recombination"/>
    <property type="evidence" value="ECO:0007669"/>
    <property type="project" value="UniProtKB-KW"/>
</dbReference>
<proteinExistence type="inferred from homology"/>
<keyword evidence="1" id="KW-0378">Hydrolase</keyword>
<dbReference type="GO" id="GO:0043139">
    <property type="term" value="F:5'-3' DNA helicase activity"/>
    <property type="evidence" value="ECO:0007669"/>
    <property type="project" value="UniProtKB-EC"/>
</dbReference>
<dbReference type="Pfam" id="PF05970">
    <property type="entry name" value="PIF1"/>
    <property type="match status" value="1"/>
</dbReference>
<keyword evidence="1" id="KW-0347">Helicase</keyword>
<evidence type="ECO:0000313" key="4">
    <source>
        <dbReference type="WBParaSite" id="MhA1_Contig481.frz3.gene20"/>
    </source>
</evidence>
<name>A0A1I8BSX1_MELHA</name>
<keyword evidence="1" id="KW-0234">DNA repair</keyword>
<comment type="catalytic activity">
    <reaction evidence="1">
        <text>ATP + H2O = ADP + phosphate + H(+)</text>
        <dbReference type="Rhea" id="RHEA:13065"/>
        <dbReference type="ChEBI" id="CHEBI:15377"/>
        <dbReference type="ChEBI" id="CHEBI:15378"/>
        <dbReference type="ChEBI" id="CHEBI:30616"/>
        <dbReference type="ChEBI" id="CHEBI:43474"/>
        <dbReference type="ChEBI" id="CHEBI:456216"/>
        <dbReference type="EC" id="5.6.2.3"/>
    </reaction>
</comment>
<comment type="similarity">
    <text evidence="1">Belongs to the helicase family.</text>
</comment>
<dbReference type="InterPro" id="IPR010285">
    <property type="entry name" value="DNA_helicase_pif1-like_DEAD"/>
</dbReference>
<keyword evidence="1" id="KW-0227">DNA damage</keyword>